<evidence type="ECO:0000313" key="4">
    <source>
        <dbReference type="Proteomes" id="UP000237271"/>
    </source>
</evidence>
<gene>
    <name evidence="3" type="ORF">PHPALM_6777</name>
</gene>
<proteinExistence type="predicted"/>
<evidence type="ECO:0000256" key="1">
    <source>
        <dbReference type="SAM" id="Coils"/>
    </source>
</evidence>
<keyword evidence="1" id="KW-0175">Coiled coil</keyword>
<dbReference type="OrthoDB" id="128442at2759"/>
<evidence type="ECO:0008006" key="5">
    <source>
        <dbReference type="Google" id="ProtNLM"/>
    </source>
</evidence>
<reference evidence="3 4" key="1">
    <citation type="journal article" date="2017" name="Genome Biol. Evol.">
        <title>Phytophthora megakarya and P. palmivora, closely related causal agents of cacao black pod rot, underwent increases in genome sizes and gene numbers by different mechanisms.</title>
        <authorList>
            <person name="Ali S.S."/>
            <person name="Shao J."/>
            <person name="Lary D.J."/>
            <person name="Kronmiller B."/>
            <person name="Shen D."/>
            <person name="Strem M.D."/>
            <person name="Amoako-Attah I."/>
            <person name="Akrofi A.Y."/>
            <person name="Begoude B.A."/>
            <person name="Ten Hoopen G.M."/>
            <person name="Coulibaly K."/>
            <person name="Kebe B.I."/>
            <person name="Melnick R.L."/>
            <person name="Guiltinan M.J."/>
            <person name="Tyler B.M."/>
            <person name="Meinhardt L.W."/>
            <person name="Bailey B.A."/>
        </authorList>
    </citation>
    <scope>NUCLEOTIDE SEQUENCE [LARGE SCALE GENOMIC DNA]</scope>
    <source>
        <strain evidence="4">sbr112.9</strain>
    </source>
</reference>
<dbReference type="AlphaFoldDB" id="A0A2P4YDY2"/>
<name>A0A2P4YDY2_9STRA</name>
<comment type="caution">
    <text evidence="3">The sequence shown here is derived from an EMBL/GenBank/DDBJ whole genome shotgun (WGS) entry which is preliminary data.</text>
</comment>
<dbReference type="Proteomes" id="UP000237271">
    <property type="component" value="Unassembled WGS sequence"/>
</dbReference>
<feature type="coiled-coil region" evidence="1">
    <location>
        <begin position="41"/>
        <end position="68"/>
    </location>
</feature>
<keyword evidence="4" id="KW-1185">Reference proteome</keyword>
<accession>A0A2P4YDY2</accession>
<feature type="compositionally biased region" description="Low complexity" evidence="2">
    <location>
        <begin position="1"/>
        <end position="11"/>
    </location>
</feature>
<organism evidence="3 4">
    <name type="scientific">Phytophthora palmivora</name>
    <dbReference type="NCBI Taxonomy" id="4796"/>
    <lineage>
        <taxon>Eukaryota</taxon>
        <taxon>Sar</taxon>
        <taxon>Stramenopiles</taxon>
        <taxon>Oomycota</taxon>
        <taxon>Peronosporomycetes</taxon>
        <taxon>Peronosporales</taxon>
        <taxon>Peronosporaceae</taxon>
        <taxon>Phytophthora</taxon>
    </lineage>
</organism>
<protein>
    <recommendedName>
        <fullName evidence="5">M96 mating-specific protein family</fullName>
    </recommendedName>
</protein>
<feature type="region of interest" description="Disordered" evidence="2">
    <location>
        <begin position="1"/>
        <end position="40"/>
    </location>
</feature>
<sequence length="254" mass="29113">MSSSPSSDSPSEVGPRYHGVKRRDVTVSPPGLTKSGNKKRVRRIQKELPILRQEVQELELKLTRLQFQATSKQRTNTNDLNQKSQDGNLWNCIAERQLKERLRVEQEQLELKDLCNEVSKYSSELQTLFSRFEDCRERAIEDGVALVWSGVWDVIEYGGVKFCGMQLHKRGFVTLRPVCRQGPGQQSTSTLVETNFETIPVFDDKVTDQVHQVQTFSSVLTRSFNTANSTFCKMMSDLLLKEDWNNTFKTTISN</sequence>
<evidence type="ECO:0000313" key="3">
    <source>
        <dbReference type="EMBL" id="POM76032.1"/>
    </source>
</evidence>
<evidence type="ECO:0000256" key="2">
    <source>
        <dbReference type="SAM" id="MobiDB-lite"/>
    </source>
</evidence>
<dbReference type="EMBL" id="NCKW01003561">
    <property type="protein sequence ID" value="POM76032.1"/>
    <property type="molecule type" value="Genomic_DNA"/>
</dbReference>